<dbReference type="SMART" id="SM00320">
    <property type="entry name" value="WD40"/>
    <property type="match status" value="4"/>
</dbReference>
<dbReference type="PANTHER" id="PTHR44040">
    <property type="entry name" value="RETINOBLASTOMA-BINDING PROTEIN 5"/>
    <property type="match status" value="1"/>
</dbReference>
<protein>
    <submittedName>
        <fullName evidence="6">Uncharacterized protein</fullName>
    </submittedName>
</protein>
<dbReference type="Gene3D" id="2.130.10.10">
    <property type="entry name" value="YVTN repeat-like/Quinoprotein amine dehydrogenase"/>
    <property type="match status" value="1"/>
</dbReference>
<dbReference type="PROSITE" id="PS00678">
    <property type="entry name" value="WD_REPEATS_1"/>
    <property type="match status" value="1"/>
</dbReference>
<keyword evidence="7" id="KW-1185">Reference proteome</keyword>
<dbReference type="SUPFAM" id="SSF50978">
    <property type="entry name" value="WD40 repeat-like"/>
    <property type="match status" value="1"/>
</dbReference>
<dbReference type="InterPro" id="IPR037850">
    <property type="entry name" value="RBBP5/Swd1"/>
</dbReference>
<dbReference type="AlphaFoldDB" id="A0A3S4ZPI4"/>
<evidence type="ECO:0000256" key="3">
    <source>
        <dbReference type="ARBA" id="ARBA00022737"/>
    </source>
</evidence>
<dbReference type="EMBL" id="CAAALY010029273">
    <property type="protein sequence ID" value="VEL16629.1"/>
    <property type="molecule type" value="Genomic_DNA"/>
</dbReference>
<reference evidence="6" key="1">
    <citation type="submission" date="2018-11" db="EMBL/GenBank/DDBJ databases">
        <authorList>
            <consortium name="Pathogen Informatics"/>
        </authorList>
    </citation>
    <scope>NUCLEOTIDE SEQUENCE</scope>
</reference>
<dbReference type="InterPro" id="IPR036322">
    <property type="entry name" value="WD40_repeat_dom_sf"/>
</dbReference>
<organism evidence="6 7">
    <name type="scientific">Protopolystoma xenopodis</name>
    <dbReference type="NCBI Taxonomy" id="117903"/>
    <lineage>
        <taxon>Eukaryota</taxon>
        <taxon>Metazoa</taxon>
        <taxon>Spiralia</taxon>
        <taxon>Lophotrochozoa</taxon>
        <taxon>Platyhelminthes</taxon>
        <taxon>Monogenea</taxon>
        <taxon>Polyopisthocotylea</taxon>
        <taxon>Polystomatidea</taxon>
        <taxon>Polystomatidae</taxon>
        <taxon>Protopolystoma</taxon>
    </lineage>
</organism>
<evidence type="ECO:0000256" key="2">
    <source>
        <dbReference type="ARBA" id="ARBA00022574"/>
    </source>
</evidence>
<accession>A0A3S4ZPI4</accession>
<dbReference type="InterPro" id="IPR019775">
    <property type="entry name" value="WD40_repeat_CS"/>
</dbReference>
<gene>
    <name evidence="6" type="ORF">PXEA_LOCUS10069</name>
</gene>
<proteinExistence type="predicted"/>
<keyword evidence="4" id="KW-0539">Nucleus</keyword>
<dbReference type="GO" id="GO:0048188">
    <property type="term" value="C:Set1C/COMPASS complex"/>
    <property type="evidence" value="ECO:0007669"/>
    <property type="project" value="InterPro"/>
</dbReference>
<evidence type="ECO:0000256" key="5">
    <source>
        <dbReference type="PROSITE-ProRule" id="PRU00221"/>
    </source>
</evidence>
<evidence type="ECO:0000313" key="6">
    <source>
        <dbReference type="EMBL" id="VEL16629.1"/>
    </source>
</evidence>
<feature type="non-terminal residue" evidence="6">
    <location>
        <position position="1"/>
    </location>
</feature>
<dbReference type="InterPro" id="IPR015943">
    <property type="entry name" value="WD40/YVTN_repeat-like_dom_sf"/>
</dbReference>
<dbReference type="Pfam" id="PF00400">
    <property type="entry name" value="WD40"/>
    <property type="match status" value="2"/>
</dbReference>
<dbReference type="PROSITE" id="PS50294">
    <property type="entry name" value="WD_REPEATS_REGION"/>
    <property type="match status" value="1"/>
</dbReference>
<comment type="caution">
    <text evidence="6">The sequence shown here is derived from an EMBL/GenBank/DDBJ whole genome shotgun (WGS) entry which is preliminary data.</text>
</comment>
<comment type="subcellular location">
    <subcellularLocation>
        <location evidence="1">Nucleus</location>
    </subcellularLocation>
</comment>
<evidence type="ECO:0000256" key="4">
    <source>
        <dbReference type="ARBA" id="ARBA00023242"/>
    </source>
</evidence>
<dbReference type="Proteomes" id="UP000784294">
    <property type="component" value="Unassembled WGS sequence"/>
</dbReference>
<dbReference type="PANTHER" id="PTHR44040:SF1">
    <property type="entry name" value="RETINOBLASTOMA-BINDING PROTEIN 5"/>
    <property type="match status" value="1"/>
</dbReference>
<feature type="repeat" description="WD" evidence="5">
    <location>
        <begin position="59"/>
        <end position="100"/>
    </location>
</feature>
<keyword evidence="2 5" id="KW-0853">WD repeat</keyword>
<dbReference type="InterPro" id="IPR001680">
    <property type="entry name" value="WD40_rpt"/>
</dbReference>
<dbReference type="PROSITE" id="PS50082">
    <property type="entry name" value="WD_REPEATS_2"/>
    <property type="match status" value="1"/>
</dbReference>
<name>A0A3S4ZPI4_9PLAT</name>
<evidence type="ECO:0000256" key="1">
    <source>
        <dbReference type="ARBA" id="ARBA00004123"/>
    </source>
</evidence>
<dbReference type="OrthoDB" id="196858at2759"/>
<sequence>AADGHLERIKKDDNSKDAGCATYAITLQFNRLGSLIAIGCNDGKVEIWDYITRRIAKVLVAHAHPVCSISWSRDSKKLLSASTDNTVSMWDIITSDCERTFRFPCPIMRVQFHPRNTNQILVCPLRHPPVLISTQIGAPTIIQPEEENDLSIVASYDRRGNYIFTGNSKGKVSIYKTDTLKLVNSFRSTSTANAAIKSIEFARRGEYFLINCADRVIRVYNLLDALKPSSLDPDPMQKLKDLVTG</sequence>
<keyword evidence="3" id="KW-0677">Repeat</keyword>
<evidence type="ECO:0000313" key="7">
    <source>
        <dbReference type="Proteomes" id="UP000784294"/>
    </source>
</evidence>